<feature type="region of interest" description="Disordered" evidence="1">
    <location>
        <begin position="290"/>
        <end position="360"/>
    </location>
</feature>
<protein>
    <submittedName>
        <fullName evidence="2">Uncharacterized protein</fullName>
    </submittedName>
</protein>
<feature type="compositionally biased region" description="Low complexity" evidence="1">
    <location>
        <begin position="315"/>
        <end position="340"/>
    </location>
</feature>
<dbReference type="EMBL" id="DS178280">
    <property type="protein sequence ID" value="EHS63090.1"/>
    <property type="molecule type" value="Genomic_DNA"/>
</dbReference>
<keyword evidence="3" id="KW-1185">Reference proteome</keyword>
<feature type="region of interest" description="Disordered" evidence="1">
    <location>
        <begin position="132"/>
        <end position="156"/>
    </location>
</feature>
<dbReference type="HOGENOM" id="CLU_769727_0_0_1"/>
<dbReference type="KEGG" id="pgr:PGTG_21420"/>
<proteinExistence type="predicted"/>
<feature type="compositionally biased region" description="Low complexity" evidence="1">
    <location>
        <begin position="290"/>
        <end position="306"/>
    </location>
</feature>
<gene>
    <name evidence="2" type="ORF">PGTG_21420</name>
</gene>
<organism evidence="2 3">
    <name type="scientific">Puccinia graminis f. sp. tritici (strain CRL 75-36-700-3 / race SCCL)</name>
    <name type="common">Black stem rust fungus</name>
    <dbReference type="NCBI Taxonomy" id="418459"/>
    <lineage>
        <taxon>Eukaryota</taxon>
        <taxon>Fungi</taxon>
        <taxon>Dikarya</taxon>
        <taxon>Basidiomycota</taxon>
        <taxon>Pucciniomycotina</taxon>
        <taxon>Pucciniomycetes</taxon>
        <taxon>Pucciniales</taxon>
        <taxon>Pucciniaceae</taxon>
        <taxon>Puccinia</taxon>
    </lineage>
</organism>
<dbReference type="VEuPathDB" id="FungiDB:PGTG_21420"/>
<evidence type="ECO:0000313" key="2">
    <source>
        <dbReference type="EMBL" id="EHS63090.1"/>
    </source>
</evidence>
<accession>H6QR99</accession>
<name>H6QR99_PUCGT</name>
<dbReference type="AlphaFoldDB" id="H6QR99"/>
<evidence type="ECO:0000256" key="1">
    <source>
        <dbReference type="SAM" id="MobiDB-lite"/>
    </source>
</evidence>
<reference evidence="3" key="1">
    <citation type="journal article" date="2011" name="Proc. Natl. Acad. Sci. U.S.A.">
        <title>Obligate biotrophy features unraveled by the genomic analysis of rust fungi.</title>
        <authorList>
            <person name="Duplessis S."/>
            <person name="Cuomo C.A."/>
            <person name="Lin Y.-C."/>
            <person name="Aerts A."/>
            <person name="Tisserant E."/>
            <person name="Veneault-Fourrey C."/>
            <person name="Joly D.L."/>
            <person name="Hacquard S."/>
            <person name="Amselem J."/>
            <person name="Cantarel B.L."/>
            <person name="Chiu R."/>
            <person name="Coutinho P.M."/>
            <person name="Feau N."/>
            <person name="Field M."/>
            <person name="Frey P."/>
            <person name="Gelhaye E."/>
            <person name="Goldberg J."/>
            <person name="Grabherr M.G."/>
            <person name="Kodira C.D."/>
            <person name="Kohler A."/>
            <person name="Kuees U."/>
            <person name="Lindquist E.A."/>
            <person name="Lucas S.M."/>
            <person name="Mago R."/>
            <person name="Mauceli E."/>
            <person name="Morin E."/>
            <person name="Murat C."/>
            <person name="Pangilinan J.L."/>
            <person name="Park R."/>
            <person name="Pearson M."/>
            <person name="Quesneville H."/>
            <person name="Rouhier N."/>
            <person name="Sakthikumar S."/>
            <person name="Salamov A.A."/>
            <person name="Schmutz J."/>
            <person name="Selles B."/>
            <person name="Shapiro H."/>
            <person name="Tanguay P."/>
            <person name="Tuskan G.A."/>
            <person name="Henrissat B."/>
            <person name="Van de Peer Y."/>
            <person name="Rouze P."/>
            <person name="Ellis J.G."/>
            <person name="Dodds P.N."/>
            <person name="Schein J.E."/>
            <person name="Zhong S."/>
            <person name="Hamelin R.C."/>
            <person name="Grigoriev I.V."/>
            <person name="Szabo L.J."/>
            <person name="Martin F."/>
        </authorList>
    </citation>
    <scope>NUCLEOTIDE SEQUENCE [LARGE SCALE GENOMIC DNA]</scope>
    <source>
        <strain evidence="3">CRL 75-36-700-3 / race SCCL</strain>
    </source>
</reference>
<dbReference type="OrthoDB" id="8062037at2759"/>
<dbReference type="InParanoid" id="H6QR99"/>
<dbReference type="GeneID" id="13540542"/>
<dbReference type="Proteomes" id="UP000008783">
    <property type="component" value="Unassembled WGS sequence"/>
</dbReference>
<evidence type="ECO:0000313" key="3">
    <source>
        <dbReference type="Proteomes" id="UP000008783"/>
    </source>
</evidence>
<dbReference type="RefSeq" id="XP_003889951.1">
    <property type="nucleotide sequence ID" value="XM_003889902.1"/>
</dbReference>
<sequence>MYFLFSSSNPETIELFRSTYYRPKLGLWILLFILFPPINRTNNTKTTTTITVLPTTTHTTTTEPITTTTPTATTHPSCPDAYRDHRNNLICPHAPKRLKSVRQRFSQVLLEFQISINRLISSQEDYQQQLKELEKQQQQQLQHHHHHQPSNTQKPKQAITLSSLPRLIICTPLANPFLHLLIILHILLSIQAISLLIEDALIKDACFSGPTNYSFFRRSASSWPKLWSRIQFRLRNQWSQPAFLEPFSLWLLLLGLLIFVASETLGEPGSWSRGGLAWDDLPFRTRCGWSSSSSSSVSETRPFRCPSSPPHRSSESSASCSTPHPSSNPPEHSSSSNPASLCSVCSSPPNTSCPLKSSPN</sequence>
<feature type="compositionally biased region" description="Polar residues" evidence="1">
    <location>
        <begin position="343"/>
        <end position="360"/>
    </location>
</feature>